<sequence>MPAYPRTPFPIFSDGLAHRSRAAQRISAVATLLFGVDLDAIPVPTDQDEVGHIGGDILSLTPRLDTATATVGSEVVLLNG</sequence>
<comment type="caution">
    <text evidence="1">The sequence shown here is derived from an EMBL/GenBank/DDBJ whole genome shotgun (WGS) entry which is preliminary data.</text>
</comment>
<proteinExistence type="predicted"/>
<name>A0AA40B1N0_9PEZI</name>
<evidence type="ECO:0000313" key="1">
    <source>
        <dbReference type="EMBL" id="KAK0725837.1"/>
    </source>
</evidence>
<dbReference type="EMBL" id="JAUKUA010000002">
    <property type="protein sequence ID" value="KAK0725837.1"/>
    <property type="molecule type" value="Genomic_DNA"/>
</dbReference>
<dbReference type="Proteomes" id="UP001172102">
    <property type="component" value="Unassembled WGS sequence"/>
</dbReference>
<protein>
    <submittedName>
        <fullName evidence="1">Uncharacterized protein</fullName>
    </submittedName>
</protein>
<accession>A0AA40B1N0</accession>
<organism evidence="1 2">
    <name type="scientific">Lasiosphaeris hirsuta</name>
    <dbReference type="NCBI Taxonomy" id="260670"/>
    <lineage>
        <taxon>Eukaryota</taxon>
        <taxon>Fungi</taxon>
        <taxon>Dikarya</taxon>
        <taxon>Ascomycota</taxon>
        <taxon>Pezizomycotina</taxon>
        <taxon>Sordariomycetes</taxon>
        <taxon>Sordariomycetidae</taxon>
        <taxon>Sordariales</taxon>
        <taxon>Lasiosphaeriaceae</taxon>
        <taxon>Lasiosphaeris</taxon>
    </lineage>
</organism>
<gene>
    <name evidence="1" type="ORF">B0H67DRAFT_642207</name>
</gene>
<dbReference type="AlphaFoldDB" id="A0AA40B1N0"/>
<reference evidence="1" key="1">
    <citation type="submission" date="2023-06" db="EMBL/GenBank/DDBJ databases">
        <title>Genome-scale phylogeny and comparative genomics of the fungal order Sordariales.</title>
        <authorList>
            <consortium name="Lawrence Berkeley National Laboratory"/>
            <person name="Hensen N."/>
            <person name="Bonometti L."/>
            <person name="Westerberg I."/>
            <person name="Brannstrom I.O."/>
            <person name="Guillou S."/>
            <person name="Cros-Aarteil S."/>
            <person name="Calhoun S."/>
            <person name="Haridas S."/>
            <person name="Kuo A."/>
            <person name="Mondo S."/>
            <person name="Pangilinan J."/>
            <person name="Riley R."/>
            <person name="Labutti K."/>
            <person name="Andreopoulos B."/>
            <person name="Lipzen A."/>
            <person name="Chen C."/>
            <person name="Yanf M."/>
            <person name="Daum C."/>
            <person name="Ng V."/>
            <person name="Clum A."/>
            <person name="Steindorff A."/>
            <person name="Ohm R."/>
            <person name="Martin F."/>
            <person name="Silar P."/>
            <person name="Natvig D."/>
            <person name="Lalanne C."/>
            <person name="Gautier V."/>
            <person name="Ament-Velasquez S.L."/>
            <person name="Kruys A."/>
            <person name="Hutchinson M.I."/>
            <person name="Powell A.J."/>
            <person name="Barry K."/>
            <person name="Miller A.N."/>
            <person name="Grigoriev I.V."/>
            <person name="Debuchy R."/>
            <person name="Gladieux P."/>
            <person name="Thoren M.H."/>
            <person name="Johannesson H."/>
        </authorList>
    </citation>
    <scope>NUCLEOTIDE SEQUENCE</scope>
    <source>
        <strain evidence="1">SMH4607-1</strain>
    </source>
</reference>
<evidence type="ECO:0000313" key="2">
    <source>
        <dbReference type="Proteomes" id="UP001172102"/>
    </source>
</evidence>
<keyword evidence="2" id="KW-1185">Reference proteome</keyword>